<dbReference type="Proteomes" id="UP000275232">
    <property type="component" value="Unassembled WGS sequence"/>
</dbReference>
<comment type="caution">
    <text evidence="1">The sequence shown here is derived from an EMBL/GenBank/DDBJ whole genome shotgun (WGS) entry which is preliminary data.</text>
</comment>
<organism evidence="1 2">
    <name type="scientific">Aurantiacibacter spongiae</name>
    <dbReference type="NCBI Taxonomy" id="2488860"/>
    <lineage>
        <taxon>Bacteria</taxon>
        <taxon>Pseudomonadati</taxon>
        <taxon>Pseudomonadota</taxon>
        <taxon>Alphaproteobacteria</taxon>
        <taxon>Sphingomonadales</taxon>
        <taxon>Erythrobacteraceae</taxon>
        <taxon>Aurantiacibacter</taxon>
    </lineage>
</organism>
<dbReference type="OrthoDB" id="7432678at2"/>
<name>A0A3N5CXY4_9SPHN</name>
<dbReference type="RefSeq" id="WP_123880014.1">
    <property type="nucleotide sequence ID" value="NZ_RPFZ01000001.1"/>
</dbReference>
<evidence type="ECO:0000313" key="2">
    <source>
        <dbReference type="Proteomes" id="UP000275232"/>
    </source>
</evidence>
<protein>
    <submittedName>
        <fullName evidence="1">Uncharacterized protein</fullName>
    </submittedName>
</protein>
<dbReference type="AlphaFoldDB" id="A0A3N5CXY4"/>
<evidence type="ECO:0000313" key="1">
    <source>
        <dbReference type="EMBL" id="RPF71499.1"/>
    </source>
</evidence>
<sequence>MADRIACRTRDFVSNKASIMKLPVRIAVLSVACLLAGCGQNLGTYAVESVHIATSPPVRAKTAAYYGEFLEIRLRSETNLTALADAVDSVYVHADFCPLSNPRGLIAFGPYSGNGDDLGLLSASPVLQPGTDDAFHYRVYVPVAHREVRPETSGQVRLPTYDLRETKDDLCLRLFSPGYNITDSRSKTIRVPAKMIPALE</sequence>
<proteinExistence type="predicted"/>
<dbReference type="EMBL" id="RPFZ01000001">
    <property type="protein sequence ID" value="RPF71499.1"/>
    <property type="molecule type" value="Genomic_DNA"/>
</dbReference>
<reference evidence="1 2" key="1">
    <citation type="submission" date="2018-11" db="EMBL/GenBank/DDBJ databases">
        <title>Erythrobacter spongiae sp. nov., isolated from a marine sponge.</title>
        <authorList>
            <person name="Zhuang L."/>
            <person name="Luo L."/>
        </authorList>
    </citation>
    <scope>NUCLEOTIDE SEQUENCE [LARGE SCALE GENOMIC DNA]</scope>
    <source>
        <strain evidence="1 2">HN-E23</strain>
    </source>
</reference>
<keyword evidence="2" id="KW-1185">Reference proteome</keyword>
<accession>A0A3N5CXY4</accession>
<gene>
    <name evidence="1" type="ORF">EG799_07640</name>
</gene>